<organism evidence="4 5">
    <name type="scientific">Caballeronia pedi</name>
    <dbReference type="NCBI Taxonomy" id="1777141"/>
    <lineage>
        <taxon>Bacteria</taxon>
        <taxon>Pseudomonadati</taxon>
        <taxon>Pseudomonadota</taxon>
        <taxon>Betaproteobacteria</taxon>
        <taxon>Burkholderiales</taxon>
        <taxon>Burkholderiaceae</taxon>
        <taxon>Caballeronia</taxon>
    </lineage>
</organism>
<feature type="domain" description="Aldehyde dehydrogenase" evidence="3">
    <location>
        <begin position="1"/>
        <end position="387"/>
    </location>
</feature>
<dbReference type="PANTHER" id="PTHR43353">
    <property type="entry name" value="SUCCINATE-SEMIALDEHYDE DEHYDROGENASE, MITOCHONDRIAL"/>
    <property type="match status" value="1"/>
</dbReference>
<dbReference type="FunFam" id="3.40.605.10:FF:000063">
    <property type="entry name" value="Succinate-semialdehyde dehydrogenase, mitochondrial"/>
    <property type="match status" value="1"/>
</dbReference>
<dbReference type="Pfam" id="PF00171">
    <property type="entry name" value="Aldedh"/>
    <property type="match status" value="1"/>
</dbReference>
<reference evidence="4" key="1">
    <citation type="submission" date="2016-01" db="EMBL/GenBank/DDBJ databases">
        <authorList>
            <person name="Peeters C."/>
        </authorList>
    </citation>
    <scope>NUCLEOTIDE SEQUENCE [LARGE SCALE GENOMIC DNA]</scope>
    <source>
        <strain evidence="4">LMG 29323</strain>
    </source>
</reference>
<accession>A0A158DZW3</accession>
<dbReference type="SUPFAM" id="SSF53720">
    <property type="entry name" value="ALDH-like"/>
    <property type="match status" value="1"/>
</dbReference>
<dbReference type="InterPro" id="IPR016162">
    <property type="entry name" value="Ald_DH_N"/>
</dbReference>
<dbReference type="CDD" id="cd07103">
    <property type="entry name" value="ALDH_F5_SSADH_GabD"/>
    <property type="match status" value="1"/>
</dbReference>
<dbReference type="GO" id="GO:0009450">
    <property type="term" value="P:gamma-aminobutyric acid catabolic process"/>
    <property type="evidence" value="ECO:0007669"/>
    <property type="project" value="TreeGrafter"/>
</dbReference>
<dbReference type="InterPro" id="IPR050740">
    <property type="entry name" value="Aldehyde_DH_Superfamily"/>
</dbReference>
<dbReference type="GO" id="GO:0004777">
    <property type="term" value="F:succinate-semialdehyde dehydrogenase (NAD+) activity"/>
    <property type="evidence" value="ECO:0007669"/>
    <property type="project" value="TreeGrafter"/>
</dbReference>
<dbReference type="Gene3D" id="3.40.309.10">
    <property type="entry name" value="Aldehyde Dehydrogenase, Chain A, domain 2"/>
    <property type="match status" value="1"/>
</dbReference>
<keyword evidence="5" id="KW-1185">Reference proteome</keyword>
<dbReference type="Gene3D" id="3.40.605.10">
    <property type="entry name" value="Aldehyde Dehydrogenase, Chain A, domain 1"/>
    <property type="match status" value="1"/>
</dbReference>
<evidence type="ECO:0000256" key="1">
    <source>
        <dbReference type="ARBA" id="ARBA00009986"/>
    </source>
</evidence>
<dbReference type="InterPro" id="IPR016163">
    <property type="entry name" value="Ald_DH_C"/>
</dbReference>
<comment type="similarity">
    <text evidence="1">Belongs to the aldehyde dehydrogenase family.</text>
</comment>
<dbReference type="PANTHER" id="PTHR43353:SF5">
    <property type="entry name" value="SUCCINATE-SEMIALDEHYDE DEHYDROGENASE, MITOCHONDRIAL"/>
    <property type="match status" value="1"/>
</dbReference>
<dbReference type="STRING" id="1777141.AWB80_07777"/>
<protein>
    <submittedName>
        <fullName evidence="4">Succinate semialdehyde dehydrogenase</fullName>
    </submittedName>
</protein>
<keyword evidence="2" id="KW-0560">Oxidoreductase</keyword>
<dbReference type="AlphaFoldDB" id="A0A158DZW3"/>
<evidence type="ECO:0000313" key="4">
    <source>
        <dbReference type="EMBL" id="SAL00063.1"/>
    </source>
</evidence>
<dbReference type="InterPro" id="IPR016161">
    <property type="entry name" value="Ald_DH/histidinol_DH"/>
</dbReference>
<dbReference type="Proteomes" id="UP000054911">
    <property type="component" value="Unassembled WGS sequence"/>
</dbReference>
<evidence type="ECO:0000313" key="5">
    <source>
        <dbReference type="Proteomes" id="UP000054911"/>
    </source>
</evidence>
<comment type="caution">
    <text evidence="4">The sequence shown here is derived from an EMBL/GenBank/DDBJ whole genome shotgun (WGS) entry which is preliminary data.</text>
</comment>
<dbReference type="EMBL" id="FCOE02000056">
    <property type="protein sequence ID" value="SAL00063.1"/>
    <property type="molecule type" value="Genomic_DNA"/>
</dbReference>
<evidence type="ECO:0000259" key="3">
    <source>
        <dbReference type="Pfam" id="PF00171"/>
    </source>
</evidence>
<proteinExistence type="inferred from homology"/>
<dbReference type="InterPro" id="IPR015590">
    <property type="entry name" value="Aldehyde_DH_dom"/>
</dbReference>
<sequence>MTLEQGKTLTESTLEFSIVAETLEWNAAEALRANGRIIPARTRGARQMVVMQPLGPVAAFTPWNFPGVLPARKIATALAAGCTVVIKPAEETPASTIGIAQALQDAGLPAGTLNVVFGVPGDVSSHLIRSDIIRKVHFTGSTEVGRRLATLAAEGLKPCTLELGGHAPVLVFDDADLDTTVATCVQGKIRNAGQVCTCPTRFIVQEGIYEAFVRRYGEAMDRIVVGPGVDPASQMGALANRRRRDAVEEMVSEAISQGGRLVAGGNRGDRGDLQGTFWRPTLIADVPRSARAMNVEPFGPLALATRFSTVEEALMEANRLPYGLAGYAFTRSAATAVTVADELQVGGVGINTFAVSQIEAPFGGVKDSGYGVEGGHEGIEAFMHPRYVHHVT</sequence>
<evidence type="ECO:0000256" key="2">
    <source>
        <dbReference type="ARBA" id="ARBA00023002"/>
    </source>
</evidence>
<gene>
    <name evidence="4" type="ORF">AWB80_07777</name>
</gene>
<name>A0A158DZW3_9BURK</name>